<gene>
    <name evidence="1" type="ORF">E6K79_02580</name>
</gene>
<name>A0A538TRJ5_UNCEI</name>
<dbReference type="EMBL" id="VBOZ01000009">
    <property type="protein sequence ID" value="TMQ66257.1"/>
    <property type="molecule type" value="Genomic_DNA"/>
</dbReference>
<dbReference type="AlphaFoldDB" id="A0A538TRJ5"/>
<accession>A0A538TRJ5</accession>
<dbReference type="Gene3D" id="3.30.2130.10">
    <property type="entry name" value="VC0802-like"/>
    <property type="match status" value="1"/>
</dbReference>
<sequence>MSDSVKKVNYCYLMVPNRPGQGAKVFTAIREGGVNLLAHVGFPGRKGKAQLDFVAQNLSKIRSVARRNGWRVSRPKKAFLVQGSDKSGAVNRHFARLADARIGVTAAAALAAGGNRYGMIVWVKPKDYARAARALKAR</sequence>
<proteinExistence type="predicted"/>
<dbReference type="Proteomes" id="UP000317691">
    <property type="component" value="Unassembled WGS sequence"/>
</dbReference>
<evidence type="ECO:0008006" key="3">
    <source>
        <dbReference type="Google" id="ProtNLM"/>
    </source>
</evidence>
<reference evidence="1 2" key="1">
    <citation type="journal article" date="2019" name="Nat. Microbiol.">
        <title>Mediterranean grassland soil C-N compound turnover is dependent on rainfall and depth, and is mediated by genomically divergent microorganisms.</title>
        <authorList>
            <person name="Diamond S."/>
            <person name="Andeer P.F."/>
            <person name="Li Z."/>
            <person name="Crits-Christoph A."/>
            <person name="Burstein D."/>
            <person name="Anantharaman K."/>
            <person name="Lane K.R."/>
            <person name="Thomas B.C."/>
            <person name="Pan C."/>
            <person name="Northen T.R."/>
            <person name="Banfield J.F."/>
        </authorList>
    </citation>
    <scope>NUCLEOTIDE SEQUENCE [LARGE SCALE GENOMIC DNA]</scope>
    <source>
        <strain evidence="1">WS_9</strain>
    </source>
</reference>
<comment type="caution">
    <text evidence="1">The sequence shown here is derived from an EMBL/GenBank/DDBJ whole genome shotgun (WGS) entry which is preliminary data.</text>
</comment>
<protein>
    <recommendedName>
        <fullName evidence="3">ACT domain-containing protein</fullName>
    </recommendedName>
</protein>
<evidence type="ECO:0000313" key="1">
    <source>
        <dbReference type="EMBL" id="TMQ66257.1"/>
    </source>
</evidence>
<organism evidence="1 2">
    <name type="scientific">Eiseniibacteriota bacterium</name>
    <dbReference type="NCBI Taxonomy" id="2212470"/>
    <lineage>
        <taxon>Bacteria</taxon>
        <taxon>Candidatus Eiseniibacteriota</taxon>
    </lineage>
</organism>
<evidence type="ECO:0000313" key="2">
    <source>
        <dbReference type="Proteomes" id="UP000317691"/>
    </source>
</evidence>